<evidence type="ECO:0008006" key="5">
    <source>
        <dbReference type="Google" id="ProtNLM"/>
    </source>
</evidence>
<feature type="compositionally biased region" description="Pro residues" evidence="1">
    <location>
        <begin position="7"/>
        <end position="24"/>
    </location>
</feature>
<evidence type="ECO:0000313" key="4">
    <source>
        <dbReference type="Proteomes" id="UP001172737"/>
    </source>
</evidence>
<proteinExistence type="predicted"/>
<reference evidence="3" key="1">
    <citation type="submission" date="2023-06" db="EMBL/GenBank/DDBJ databases">
        <title>Sysu t00039.</title>
        <authorList>
            <person name="Gao L."/>
            <person name="Fang B.-Z."/>
            <person name="Li W.-J."/>
        </authorList>
    </citation>
    <scope>NUCLEOTIDE SEQUENCE</scope>
    <source>
        <strain evidence="3">SYSU T00039</strain>
    </source>
</reference>
<feature type="transmembrane region" description="Helical" evidence="2">
    <location>
        <begin position="185"/>
        <end position="210"/>
    </location>
</feature>
<sequence length="259" mass="26489">MTDNTEPTPPGIIPGAQPPAPPAPASASAPGLIPGAAAPADATPAPWQQSTTGPLRDPRGNPLTAPTSLSWALIGSAGAYTLIGLVVASLAGNDAAVLLDALETGEFASLPVGLLISLLSTPVLILSFIAYGLWAGRMRGNRVAMGDKPGLAGVEWWGWFVPLVGLVLVPMGLRRVSGHKAPVGLLVGWMASWTVAQALSGIAGAVPSFAIDATSGELVRPELVDAYAPLMWASAPVLVLALVLFVLLIRRSTTAHLEP</sequence>
<organism evidence="3 4">
    <name type="scientific">Demequina lignilytica</name>
    <dbReference type="NCBI Taxonomy" id="3051663"/>
    <lineage>
        <taxon>Bacteria</taxon>
        <taxon>Bacillati</taxon>
        <taxon>Actinomycetota</taxon>
        <taxon>Actinomycetes</taxon>
        <taxon>Micrococcales</taxon>
        <taxon>Demequinaceae</taxon>
        <taxon>Demequina</taxon>
    </lineage>
</organism>
<feature type="compositionally biased region" description="Low complexity" evidence="1">
    <location>
        <begin position="25"/>
        <end position="46"/>
    </location>
</feature>
<comment type="caution">
    <text evidence="3">The sequence shown here is derived from an EMBL/GenBank/DDBJ whole genome shotgun (WGS) entry which is preliminary data.</text>
</comment>
<evidence type="ECO:0000256" key="1">
    <source>
        <dbReference type="SAM" id="MobiDB-lite"/>
    </source>
</evidence>
<name>A0AAW7M3V5_9MICO</name>
<keyword evidence="2" id="KW-1133">Transmembrane helix</keyword>
<keyword evidence="2" id="KW-0472">Membrane</keyword>
<dbReference type="Proteomes" id="UP001172737">
    <property type="component" value="Unassembled WGS sequence"/>
</dbReference>
<feature type="region of interest" description="Disordered" evidence="1">
    <location>
        <begin position="1"/>
        <end position="62"/>
    </location>
</feature>
<gene>
    <name evidence="3" type="ORF">QQX10_09020</name>
</gene>
<keyword evidence="4" id="KW-1185">Reference proteome</keyword>
<evidence type="ECO:0000313" key="3">
    <source>
        <dbReference type="EMBL" id="MDN4488307.1"/>
    </source>
</evidence>
<feature type="transmembrane region" description="Helical" evidence="2">
    <location>
        <begin position="230"/>
        <end position="249"/>
    </location>
</feature>
<evidence type="ECO:0000256" key="2">
    <source>
        <dbReference type="SAM" id="Phobius"/>
    </source>
</evidence>
<feature type="transmembrane region" description="Helical" evidence="2">
    <location>
        <begin position="112"/>
        <end position="136"/>
    </location>
</feature>
<keyword evidence="2" id="KW-0812">Transmembrane</keyword>
<dbReference type="RefSeq" id="WP_301119834.1">
    <property type="nucleotide sequence ID" value="NZ_JAUHPX010000005.1"/>
</dbReference>
<feature type="transmembrane region" description="Helical" evidence="2">
    <location>
        <begin position="156"/>
        <end position="173"/>
    </location>
</feature>
<accession>A0AAW7M3V5</accession>
<dbReference type="EMBL" id="JAUHPX010000005">
    <property type="protein sequence ID" value="MDN4488307.1"/>
    <property type="molecule type" value="Genomic_DNA"/>
</dbReference>
<feature type="transmembrane region" description="Helical" evidence="2">
    <location>
        <begin position="69"/>
        <end position="91"/>
    </location>
</feature>
<dbReference type="AlphaFoldDB" id="A0AAW7M3V5"/>
<protein>
    <recommendedName>
        <fullName evidence="5">DUF4328 domain-containing protein</fullName>
    </recommendedName>
</protein>